<protein>
    <submittedName>
        <fullName evidence="1">Uncharacterized protein</fullName>
    </submittedName>
</protein>
<gene>
    <name evidence="1" type="ORF">XM38_016550</name>
</gene>
<dbReference type="Proteomes" id="UP000191901">
    <property type="component" value="Chromosome"/>
</dbReference>
<evidence type="ECO:0000313" key="2">
    <source>
        <dbReference type="Proteomes" id="UP000191901"/>
    </source>
</evidence>
<keyword evidence="2" id="KW-1185">Reference proteome</keyword>
<reference evidence="1 2" key="1">
    <citation type="journal article" date="2016" name="Biochim. Biophys. Acta">
        <title>Characterization of red-shifted phycobilisomes isolated from the chlorophyll f-containing cyanobacterium Halomicronema hongdechloris.</title>
        <authorList>
            <person name="Li Y."/>
            <person name="Lin Y."/>
            <person name="Garvey C.J."/>
            <person name="Birch D."/>
            <person name="Corkery R.W."/>
            <person name="Loughlin P.C."/>
            <person name="Scheer H."/>
            <person name="Willows R.D."/>
            <person name="Chen M."/>
        </authorList>
    </citation>
    <scope>NUCLEOTIDE SEQUENCE [LARGE SCALE GENOMIC DNA]</scope>
    <source>
        <strain evidence="1 2">C2206</strain>
    </source>
</reference>
<evidence type="ECO:0000313" key="1">
    <source>
        <dbReference type="EMBL" id="ASC70710.1"/>
    </source>
</evidence>
<dbReference type="EMBL" id="CP021983">
    <property type="protein sequence ID" value="ASC70710.1"/>
    <property type="molecule type" value="Genomic_DNA"/>
</dbReference>
<organism evidence="1 2">
    <name type="scientific">Halomicronema hongdechloris C2206</name>
    <dbReference type="NCBI Taxonomy" id="1641165"/>
    <lineage>
        <taxon>Bacteria</taxon>
        <taxon>Bacillati</taxon>
        <taxon>Cyanobacteriota</taxon>
        <taxon>Cyanophyceae</taxon>
        <taxon>Nodosilineales</taxon>
        <taxon>Nodosilineaceae</taxon>
        <taxon>Halomicronema</taxon>
    </lineage>
</organism>
<dbReference type="AlphaFoldDB" id="A0A1Z3HK77"/>
<accession>A0A1Z3HK77</accession>
<proteinExistence type="predicted"/>
<sequence length="49" mass="5213">MLRSGESQTAQNEAVYTPLTRPLATGLALAKVSCGVLLAKRRAWALDIA</sequence>
<dbReference type="KEGG" id="hhg:XM38_016550"/>
<dbReference type="RefSeq" id="WP_187329326.1">
    <property type="nucleotide sequence ID" value="NZ_CP021983.2"/>
</dbReference>
<name>A0A1Z3HK77_9CYAN</name>